<evidence type="ECO:0000313" key="3">
    <source>
        <dbReference type="Proteomes" id="UP000727907"/>
    </source>
</evidence>
<gene>
    <name evidence="2" type="ORF">KQ910_06945</name>
</gene>
<organism evidence="2 3">
    <name type="scientific">Reyranella humidisoli</name>
    <dbReference type="NCBI Taxonomy" id="2849149"/>
    <lineage>
        <taxon>Bacteria</taxon>
        <taxon>Pseudomonadati</taxon>
        <taxon>Pseudomonadota</taxon>
        <taxon>Alphaproteobacteria</taxon>
        <taxon>Hyphomicrobiales</taxon>
        <taxon>Reyranellaceae</taxon>
        <taxon>Reyranella</taxon>
    </lineage>
</organism>
<dbReference type="PANTHER" id="PTHR11895">
    <property type="entry name" value="TRANSAMIDASE"/>
    <property type="match status" value="1"/>
</dbReference>
<dbReference type="InterPro" id="IPR000120">
    <property type="entry name" value="Amidase"/>
</dbReference>
<dbReference type="PANTHER" id="PTHR11895:SF176">
    <property type="entry name" value="AMIDASE AMID-RELATED"/>
    <property type="match status" value="1"/>
</dbReference>
<comment type="caution">
    <text evidence="2">The sequence shown here is derived from an EMBL/GenBank/DDBJ whole genome shotgun (WGS) entry which is preliminary data.</text>
</comment>
<evidence type="ECO:0000259" key="1">
    <source>
        <dbReference type="Pfam" id="PF01425"/>
    </source>
</evidence>
<reference evidence="2 3" key="1">
    <citation type="submission" date="2021-06" db="EMBL/GenBank/DDBJ databases">
        <authorList>
            <person name="Lee D.H."/>
        </authorList>
    </citation>
    <scope>NUCLEOTIDE SEQUENCE [LARGE SCALE GENOMIC DNA]</scope>
    <source>
        <strain evidence="2 3">MMS21-HV4-11</strain>
    </source>
</reference>
<dbReference type="EMBL" id="JAHOPB010000001">
    <property type="protein sequence ID" value="MBU8873494.1"/>
    <property type="molecule type" value="Genomic_DNA"/>
</dbReference>
<proteinExistence type="predicted"/>
<dbReference type="NCBIfam" id="NF005460">
    <property type="entry name" value="PRK07056.1"/>
    <property type="match status" value="1"/>
</dbReference>
<dbReference type="Proteomes" id="UP000727907">
    <property type="component" value="Unassembled WGS sequence"/>
</dbReference>
<keyword evidence="3" id="KW-1185">Reference proteome</keyword>
<accession>A0ABS6IFW8</accession>
<feature type="domain" description="Amidase" evidence="1">
    <location>
        <begin position="23"/>
        <end position="438"/>
    </location>
</feature>
<evidence type="ECO:0000313" key="2">
    <source>
        <dbReference type="EMBL" id="MBU8873494.1"/>
    </source>
</evidence>
<dbReference type="RefSeq" id="WP_216957733.1">
    <property type="nucleotide sequence ID" value="NZ_JAHOPB010000001.1"/>
</dbReference>
<dbReference type="Pfam" id="PF01425">
    <property type="entry name" value="Amidase"/>
    <property type="match status" value="1"/>
</dbReference>
<dbReference type="InterPro" id="IPR023631">
    <property type="entry name" value="Amidase_dom"/>
</dbReference>
<name>A0ABS6IFW8_9HYPH</name>
<sequence>MANPTITQLAADLAAGRTTSRKLIEEALARIADPKGEGQRAFVKVWKDQALAAAEASDGLRKAGLVPSPLAGIPISIKNLCDVAGETTLSGSKALDDAKPATEDAPVVARLRAAGAVIVGSTNMSEFAFSGVGFNPHYGTPGNPADRTRVPGGSSAGAAVSVADRMAVAALGTDTGGSVRIPAAVCGVVGFKPTARRVPIDGVVPLSTSLDSIGPLANSVEDCAIVDAVFAGELGKGPISVPDAAPLAGLRFAIPKHFVMGDLDATVAKAFERACKALAAKGVKIEEIDLAELNELPTINAKGGFAASEAYAWHKDLIARRGNVYDPFVHPRIMRGKDMTAADYIELLARRADLCRRVSAITSNYDAVIMPTCAIVAPTIEEISTPDGFTKKNLLLLRNTTVGNFLDRCGISLPCHAQGELPVGFMLMGEAMADKRVLAMARSVAPVVAAH</sequence>
<protein>
    <submittedName>
        <fullName evidence="2">Amidase</fullName>
    </submittedName>
</protein>